<dbReference type="AlphaFoldDB" id="A0A915MDC6"/>
<feature type="domain" description="Amidase" evidence="3">
    <location>
        <begin position="153"/>
        <end position="265"/>
    </location>
</feature>
<dbReference type="InterPro" id="IPR023631">
    <property type="entry name" value="Amidase_dom"/>
</dbReference>
<name>A0A915MDC6_MELJA</name>
<feature type="domain" description="Amidase" evidence="3">
    <location>
        <begin position="64"/>
        <end position="149"/>
    </location>
</feature>
<keyword evidence="2" id="KW-1133">Transmembrane helix</keyword>
<dbReference type="PANTHER" id="PTHR43372">
    <property type="entry name" value="FATTY-ACID AMIDE HYDROLASE"/>
    <property type="match status" value="1"/>
</dbReference>
<accession>A0A915MDC6</accession>
<dbReference type="GO" id="GO:0012505">
    <property type="term" value="C:endomembrane system"/>
    <property type="evidence" value="ECO:0007669"/>
    <property type="project" value="TreeGrafter"/>
</dbReference>
<dbReference type="Proteomes" id="UP000887561">
    <property type="component" value="Unplaced"/>
</dbReference>
<dbReference type="InterPro" id="IPR020556">
    <property type="entry name" value="Amidase_CS"/>
</dbReference>
<dbReference type="InterPro" id="IPR036928">
    <property type="entry name" value="AS_sf"/>
</dbReference>
<reference evidence="5" key="1">
    <citation type="submission" date="2022-11" db="UniProtKB">
        <authorList>
            <consortium name="WormBaseParasite"/>
        </authorList>
    </citation>
    <scope>IDENTIFICATION</scope>
</reference>
<dbReference type="PROSITE" id="PS00571">
    <property type="entry name" value="AMIDASES"/>
    <property type="match status" value="1"/>
</dbReference>
<proteinExistence type="inferred from homology"/>
<dbReference type="Gene3D" id="3.90.1300.10">
    <property type="entry name" value="Amidase signature (AS) domain"/>
    <property type="match status" value="1"/>
</dbReference>
<dbReference type="PANTHER" id="PTHR43372:SF4">
    <property type="entry name" value="FATTY-ACID AMIDE HYDROLASE 2"/>
    <property type="match status" value="1"/>
</dbReference>
<keyword evidence="4" id="KW-1185">Reference proteome</keyword>
<evidence type="ECO:0000256" key="2">
    <source>
        <dbReference type="SAM" id="Phobius"/>
    </source>
</evidence>
<feature type="transmembrane region" description="Helical" evidence="2">
    <location>
        <begin position="12"/>
        <end position="30"/>
    </location>
</feature>
<evidence type="ECO:0000313" key="5">
    <source>
        <dbReference type="WBParaSite" id="scaffold34790_cov225.g21741"/>
    </source>
</evidence>
<evidence type="ECO:0000259" key="3">
    <source>
        <dbReference type="Pfam" id="PF01425"/>
    </source>
</evidence>
<protein>
    <submittedName>
        <fullName evidence="5">Amidase domain-containing protein</fullName>
    </submittedName>
</protein>
<keyword evidence="2" id="KW-0812">Transmembrane</keyword>
<dbReference type="Pfam" id="PF01425">
    <property type="entry name" value="Amidase"/>
    <property type="match status" value="2"/>
</dbReference>
<dbReference type="WBParaSite" id="scaffold34790_cov225.g21741">
    <property type="protein sequence ID" value="scaffold34790_cov225.g21741"/>
    <property type="gene ID" value="scaffold34790_cov225.g21741"/>
</dbReference>
<keyword evidence="2" id="KW-0472">Membrane</keyword>
<sequence length="266" mass="28888">MPLIITLLRLSVSLYFWAVSFVFRLWNFLYKRRIVDKAANEVLLISAGEAAAMIRRGEIGSLQLVEAYIERIEHVDGMLNAVVENNFTKAREIAQHVDNYLSLINRNSEELAKLAKTKPLFGVPFTVKDNTFCKDFVCTAGVPARKQNEPSITNVPELALWWESSNKIYGRSNNPYDVRRTPGGSSGGEGALIAAAGSVIGLGNDVGGSLRVPAVFCGIFGLKPGPGIVPSSGIIPHVRGGYVTQMASAGPMARYASDLALMLQVF</sequence>
<comment type="similarity">
    <text evidence="1">Belongs to the amidase family.</text>
</comment>
<dbReference type="InterPro" id="IPR052739">
    <property type="entry name" value="FAAH2"/>
</dbReference>
<evidence type="ECO:0000313" key="4">
    <source>
        <dbReference type="Proteomes" id="UP000887561"/>
    </source>
</evidence>
<dbReference type="SUPFAM" id="SSF75304">
    <property type="entry name" value="Amidase signature (AS) enzymes"/>
    <property type="match status" value="1"/>
</dbReference>
<evidence type="ECO:0000256" key="1">
    <source>
        <dbReference type="ARBA" id="ARBA00009199"/>
    </source>
</evidence>
<organism evidence="4 5">
    <name type="scientific">Meloidogyne javanica</name>
    <name type="common">Root-knot nematode worm</name>
    <dbReference type="NCBI Taxonomy" id="6303"/>
    <lineage>
        <taxon>Eukaryota</taxon>
        <taxon>Metazoa</taxon>
        <taxon>Ecdysozoa</taxon>
        <taxon>Nematoda</taxon>
        <taxon>Chromadorea</taxon>
        <taxon>Rhabditida</taxon>
        <taxon>Tylenchina</taxon>
        <taxon>Tylenchomorpha</taxon>
        <taxon>Tylenchoidea</taxon>
        <taxon>Meloidogynidae</taxon>
        <taxon>Meloidogyninae</taxon>
        <taxon>Meloidogyne</taxon>
        <taxon>Meloidogyne incognita group</taxon>
    </lineage>
</organism>